<evidence type="ECO:0000313" key="3">
    <source>
        <dbReference type="EMBL" id="OAE29079.1"/>
    </source>
</evidence>
<dbReference type="EMBL" id="AP019872">
    <property type="protein sequence ID" value="BBN16326.1"/>
    <property type="molecule type" value="Genomic_DNA"/>
</dbReference>
<dbReference type="PANTHER" id="PTHR35986:SF1">
    <property type="entry name" value="OS10G0430800 PROTEIN"/>
    <property type="match status" value="1"/>
</dbReference>
<dbReference type="Proteomes" id="UP000077202">
    <property type="component" value="Unassembled WGS sequence"/>
</dbReference>
<evidence type="ECO:0000313" key="2">
    <source>
        <dbReference type="EMBL" id="BBN16326.1"/>
    </source>
</evidence>
<dbReference type="EMBL" id="AP019872">
    <property type="protein sequence ID" value="BBN16327.1"/>
    <property type="molecule type" value="Genomic_DNA"/>
</dbReference>
<feature type="region of interest" description="Disordered" evidence="1">
    <location>
        <begin position="164"/>
        <end position="216"/>
    </location>
</feature>
<reference evidence="2" key="2">
    <citation type="journal article" date="2019" name="Curr. Biol.">
        <title>Chromatin organization in early land plants reveals an ancestral association between H3K27me3, transposons, and constitutive heterochromatin.</title>
        <authorList>
            <person name="Montgomery S.A."/>
            <person name="Tanizawa Y."/>
            <person name="Galik B."/>
            <person name="Wang N."/>
            <person name="Ito T."/>
            <person name="Mochizuki T."/>
            <person name="Akimcheva S."/>
            <person name="Bowman J."/>
            <person name="Cognat V."/>
            <person name="Drouard L."/>
            <person name="Ekker H."/>
            <person name="Houng S."/>
            <person name="Kohchi T."/>
            <person name="Lin S."/>
            <person name="Liu L.D."/>
            <person name="Nakamura Y."/>
            <person name="Valeeva L.R."/>
            <person name="Shakirov E.V."/>
            <person name="Shippen D.E."/>
            <person name="Wei W."/>
            <person name="Yagura M."/>
            <person name="Yamaoka S."/>
            <person name="Yamato K.T."/>
            <person name="Liu C."/>
            <person name="Berger F."/>
        </authorList>
    </citation>
    <scope>NUCLEOTIDE SEQUENCE [LARGE SCALE GENOMIC DNA]</scope>
    <source>
        <strain evidence="2">Tak-1</strain>
    </source>
</reference>
<name>A0A176W7W1_MARPO</name>
<accession>A0A176W7W1</accession>
<evidence type="ECO:0000313" key="4">
    <source>
        <dbReference type="Proteomes" id="UP000077202"/>
    </source>
</evidence>
<proteinExistence type="predicted"/>
<dbReference type="AlphaFoldDB" id="A0A176W7W1"/>
<feature type="compositionally biased region" description="Basic and acidic residues" evidence="1">
    <location>
        <begin position="164"/>
        <end position="176"/>
    </location>
</feature>
<reference evidence="3 4" key="1">
    <citation type="submission" date="2016-03" db="EMBL/GenBank/DDBJ databases">
        <title>Mechanisms controlling the formation of the plant cell surface in tip-growing cells are functionally conserved among land plants.</title>
        <authorList>
            <person name="Honkanen S."/>
            <person name="Jones V.A."/>
            <person name="Morieri G."/>
            <person name="Champion C."/>
            <person name="Hetherington A.J."/>
            <person name="Kelly S."/>
            <person name="Saint-Marcoux D."/>
            <person name="Proust H."/>
            <person name="Prescott H."/>
            <person name="Dolan L."/>
        </authorList>
    </citation>
    <scope>NUCLEOTIDE SEQUENCE [LARGE SCALE GENOMIC DNA]</scope>
    <source>
        <strain evidence="4">cv. Tak-1 and cv. Tak-2</strain>
        <tissue evidence="3">Whole gametophyte</tissue>
    </source>
</reference>
<dbReference type="PANTHER" id="PTHR35986">
    <property type="entry name" value="EXPRESSED PROTEIN"/>
    <property type="match status" value="1"/>
</dbReference>
<keyword evidence="4" id="KW-1185">Reference proteome</keyword>
<feature type="compositionally biased region" description="Basic and acidic residues" evidence="1">
    <location>
        <begin position="191"/>
        <end position="203"/>
    </location>
</feature>
<feature type="region of interest" description="Disordered" evidence="1">
    <location>
        <begin position="230"/>
        <end position="278"/>
    </location>
</feature>
<organism evidence="3 4">
    <name type="scientific">Marchantia polymorpha subsp. ruderalis</name>
    <dbReference type="NCBI Taxonomy" id="1480154"/>
    <lineage>
        <taxon>Eukaryota</taxon>
        <taxon>Viridiplantae</taxon>
        <taxon>Streptophyta</taxon>
        <taxon>Embryophyta</taxon>
        <taxon>Marchantiophyta</taxon>
        <taxon>Marchantiopsida</taxon>
        <taxon>Marchantiidae</taxon>
        <taxon>Marchantiales</taxon>
        <taxon>Marchantiaceae</taxon>
        <taxon>Marchantia</taxon>
    </lineage>
</organism>
<protein>
    <recommendedName>
        <fullName evidence="6">OCIA domain-containing protein</fullName>
    </recommendedName>
</protein>
<dbReference type="Proteomes" id="UP001162541">
    <property type="component" value="Chromosome 7"/>
</dbReference>
<evidence type="ECO:0000256" key="1">
    <source>
        <dbReference type="SAM" id="MobiDB-lite"/>
    </source>
</evidence>
<sequence length="278" mass="31118">MADEEAPKVRMDPAERNPLAKLAWRMQVKKYKPSPQESEVLGKCFEDAKWYYMNAPLAAGALVWSFTGGTRLGFVPRILMTASAAVVGNDLGFRLAGALCTKKILSLEGSPLRGELIAILRESNPNNPMLKKHMGEKQERVKSQTMYGTYDDMQDPSLPASDKDWATRIGDGRPNDVDSTEGQDTGFGNGELRRIPRVWRTETKGPNAKTESGDADLLADPFDLVMQAGYIEDSSDGVEGNATGRPGKETRRSRMSTKERREYDRKQYQQWQQEQHKA</sequence>
<dbReference type="EMBL" id="LVLJ01001532">
    <property type="protein sequence ID" value="OAE29079.1"/>
    <property type="molecule type" value="Genomic_DNA"/>
</dbReference>
<gene>
    <name evidence="3" type="ORF">AXG93_1626s1060</name>
    <name evidence="2" type="ORF">Mp_7g05400</name>
</gene>
<evidence type="ECO:0008006" key="6">
    <source>
        <dbReference type="Google" id="ProtNLM"/>
    </source>
</evidence>
<feature type="compositionally biased region" description="Basic and acidic residues" evidence="1">
    <location>
        <begin position="246"/>
        <end position="267"/>
    </location>
</feature>
<feature type="compositionally biased region" description="Low complexity" evidence="1">
    <location>
        <begin position="268"/>
        <end position="278"/>
    </location>
</feature>
<evidence type="ECO:0000313" key="5">
    <source>
        <dbReference type="Proteomes" id="UP001162541"/>
    </source>
</evidence>
<reference evidence="5" key="3">
    <citation type="journal article" date="2020" name="Curr. Biol.">
        <title>Chromatin organization in early land plants reveals an ancestral association between H3K27me3, transposons, and constitutive heterochromatin.</title>
        <authorList>
            <person name="Montgomery S.A."/>
            <person name="Tanizawa Y."/>
            <person name="Galik B."/>
            <person name="Wang N."/>
            <person name="Ito T."/>
            <person name="Mochizuki T."/>
            <person name="Akimcheva S."/>
            <person name="Bowman J.L."/>
            <person name="Cognat V."/>
            <person name="Marechal-Drouard L."/>
            <person name="Ekker H."/>
            <person name="Hong S.F."/>
            <person name="Kohchi T."/>
            <person name="Lin S.S."/>
            <person name="Liu L.D."/>
            <person name="Nakamura Y."/>
            <person name="Valeeva L.R."/>
            <person name="Shakirov E.V."/>
            <person name="Shippen D.E."/>
            <person name="Wei W.L."/>
            <person name="Yagura M."/>
            <person name="Yamaoka S."/>
            <person name="Yamato K.T."/>
            <person name="Liu C."/>
            <person name="Berger F."/>
        </authorList>
    </citation>
    <scope>NUCLEOTIDE SEQUENCE [LARGE SCALE GENOMIC DNA]</scope>
    <source>
        <strain evidence="5">Tak-1</strain>
    </source>
</reference>